<sequence>MQLCTAAPQAISNLTNRGHRRHNRHLITDSTTNLSSKPSLLHRQIPCSLKSLRLHSRLLLARAATSEETPSGPNPYAAEERGGGGVSLEDVVPPEKNLYNQTWTEEEVKEDANADAGGQMQIFDYFSNLDLKVGCKTCSVYTGKYIELDSDDTYNLLLYGGGALFALWLASAVVGAIDSIPLFPKLLEVVGLGYTIWFSSRYLIFKKNRDELVAKVQVLKQQVLGSDDD</sequence>
<dbReference type="Proteomes" id="UP000315295">
    <property type="component" value="Unassembled WGS sequence"/>
</dbReference>
<keyword evidence="6" id="KW-1185">Reference proteome</keyword>
<evidence type="ECO:0000256" key="2">
    <source>
        <dbReference type="SAM" id="MobiDB-lite"/>
    </source>
</evidence>
<evidence type="ECO:0000313" key="5">
    <source>
        <dbReference type="EMBL" id="TQE14216.1"/>
    </source>
</evidence>
<feature type="region of interest" description="Disordered" evidence="2">
    <location>
        <begin position="63"/>
        <end position="91"/>
    </location>
</feature>
<evidence type="ECO:0000256" key="3">
    <source>
        <dbReference type="SAM" id="Phobius"/>
    </source>
</evidence>
<proteinExistence type="predicted"/>
<dbReference type="InterPro" id="IPR025564">
    <property type="entry name" value="CAAD_dom"/>
</dbReference>
<dbReference type="PANTHER" id="PTHR33222">
    <property type="match status" value="1"/>
</dbReference>
<accession>A0A540NT48</accession>
<dbReference type="Pfam" id="PF14159">
    <property type="entry name" value="CAAD"/>
    <property type="match status" value="1"/>
</dbReference>
<evidence type="ECO:0000259" key="4">
    <source>
        <dbReference type="Pfam" id="PF14159"/>
    </source>
</evidence>
<keyword evidence="3" id="KW-0812">Transmembrane</keyword>
<dbReference type="GO" id="GO:0009535">
    <property type="term" value="C:chloroplast thylakoid membrane"/>
    <property type="evidence" value="ECO:0007669"/>
    <property type="project" value="TreeGrafter"/>
</dbReference>
<dbReference type="STRING" id="106549.A0A540NT48"/>
<feature type="domain" description="Cyanobacterial aminoacyl-tRNA synthetase CAAD" evidence="4">
    <location>
        <begin position="150"/>
        <end position="225"/>
    </location>
</feature>
<feature type="transmembrane region" description="Helical" evidence="3">
    <location>
        <begin position="189"/>
        <end position="205"/>
    </location>
</feature>
<evidence type="ECO:0000256" key="1">
    <source>
        <dbReference type="ARBA" id="ARBA00004141"/>
    </source>
</evidence>
<dbReference type="EMBL" id="VIEB01000005">
    <property type="protein sequence ID" value="TQE14216.1"/>
    <property type="molecule type" value="Genomic_DNA"/>
</dbReference>
<evidence type="ECO:0000313" key="6">
    <source>
        <dbReference type="Proteomes" id="UP000315295"/>
    </source>
</evidence>
<organism evidence="5 6">
    <name type="scientific">Malus baccata</name>
    <name type="common">Siberian crab apple</name>
    <name type="synonym">Pyrus baccata</name>
    <dbReference type="NCBI Taxonomy" id="106549"/>
    <lineage>
        <taxon>Eukaryota</taxon>
        <taxon>Viridiplantae</taxon>
        <taxon>Streptophyta</taxon>
        <taxon>Embryophyta</taxon>
        <taxon>Tracheophyta</taxon>
        <taxon>Spermatophyta</taxon>
        <taxon>Magnoliopsida</taxon>
        <taxon>eudicotyledons</taxon>
        <taxon>Gunneridae</taxon>
        <taxon>Pentapetalae</taxon>
        <taxon>rosids</taxon>
        <taxon>fabids</taxon>
        <taxon>Rosales</taxon>
        <taxon>Rosaceae</taxon>
        <taxon>Amygdaloideae</taxon>
        <taxon>Maleae</taxon>
        <taxon>Malus</taxon>
    </lineage>
</organism>
<protein>
    <recommendedName>
        <fullName evidence="4">Cyanobacterial aminoacyl-tRNA synthetase CAAD domain-containing protein</fullName>
    </recommendedName>
</protein>
<dbReference type="InterPro" id="IPR033344">
    <property type="entry name" value="CURT1"/>
</dbReference>
<comment type="caution">
    <text evidence="5">The sequence shown here is derived from an EMBL/GenBank/DDBJ whole genome shotgun (WGS) entry which is preliminary data.</text>
</comment>
<dbReference type="PANTHER" id="PTHR33222:SF2">
    <property type="entry name" value="PROTEIN CURVATURE THYLAKOID 1D, CHLOROPLASTIC"/>
    <property type="match status" value="1"/>
</dbReference>
<dbReference type="AlphaFoldDB" id="A0A540NT48"/>
<feature type="transmembrane region" description="Helical" evidence="3">
    <location>
        <begin position="156"/>
        <end position="177"/>
    </location>
</feature>
<comment type="subcellular location">
    <subcellularLocation>
        <location evidence="1">Membrane</location>
        <topology evidence="1">Multi-pass membrane protein</topology>
    </subcellularLocation>
</comment>
<keyword evidence="3" id="KW-0472">Membrane</keyword>
<keyword evidence="3" id="KW-1133">Transmembrane helix</keyword>
<reference evidence="5 6" key="1">
    <citation type="journal article" date="2019" name="G3 (Bethesda)">
        <title>Sequencing of a Wild Apple (Malus baccata) Genome Unravels the Differences Between Cultivated and Wild Apple Species Regarding Disease Resistance and Cold Tolerance.</title>
        <authorList>
            <person name="Chen X."/>
        </authorList>
    </citation>
    <scope>NUCLEOTIDE SEQUENCE [LARGE SCALE GENOMIC DNA]</scope>
    <source>
        <strain evidence="6">cv. Shandingzi</strain>
        <tissue evidence="5">Leaves</tissue>
    </source>
</reference>
<gene>
    <name evidence="5" type="ORF">C1H46_000135</name>
</gene>
<name>A0A540NT48_MALBA</name>